<dbReference type="EMBL" id="AYRZ02000008">
    <property type="protein sequence ID" value="PHT74973.1"/>
    <property type="molecule type" value="Genomic_DNA"/>
</dbReference>
<name>A0A1U8DTW0_CAPAN</name>
<dbReference type="KEGG" id="cann:107839469"/>
<protein>
    <submittedName>
        <fullName evidence="1">Uncharacterized protein</fullName>
    </submittedName>
</protein>
<dbReference type="Proteomes" id="UP000222542">
    <property type="component" value="Unassembled WGS sequence"/>
</dbReference>
<reference evidence="1 2" key="2">
    <citation type="journal article" date="2017" name="Genome Biol.">
        <title>New reference genome sequences of hot pepper reveal the massive evolution of plant disease-resistance genes by retroduplication.</title>
        <authorList>
            <person name="Kim S."/>
            <person name="Park J."/>
            <person name="Yeom S.I."/>
            <person name="Kim Y.M."/>
            <person name="Seo E."/>
            <person name="Kim K.T."/>
            <person name="Kim M.S."/>
            <person name="Lee J.M."/>
            <person name="Cheong K."/>
            <person name="Shin H.S."/>
            <person name="Kim S.B."/>
            <person name="Han K."/>
            <person name="Lee J."/>
            <person name="Park M."/>
            <person name="Lee H.A."/>
            <person name="Lee H.Y."/>
            <person name="Lee Y."/>
            <person name="Oh S."/>
            <person name="Lee J.H."/>
            <person name="Choi E."/>
            <person name="Choi E."/>
            <person name="Lee S.E."/>
            <person name="Jeon J."/>
            <person name="Kim H."/>
            <person name="Choi G."/>
            <person name="Song H."/>
            <person name="Lee J."/>
            <person name="Lee S.C."/>
            <person name="Kwon J.K."/>
            <person name="Lee H.Y."/>
            <person name="Koo N."/>
            <person name="Hong Y."/>
            <person name="Kim R.W."/>
            <person name="Kang W.H."/>
            <person name="Huh J.H."/>
            <person name="Kang B.C."/>
            <person name="Yang T.J."/>
            <person name="Lee Y.H."/>
            <person name="Bennetzen J.L."/>
            <person name="Choi D."/>
        </authorList>
    </citation>
    <scope>NUCLEOTIDE SEQUENCE [LARGE SCALE GENOMIC DNA]</scope>
    <source>
        <strain evidence="2">cv. CM334</strain>
    </source>
</reference>
<dbReference type="STRING" id="4072.A0A1U8DTW0"/>
<reference evidence="1 2" key="1">
    <citation type="journal article" date="2014" name="Nat. Genet.">
        <title>Genome sequence of the hot pepper provides insights into the evolution of pungency in Capsicum species.</title>
        <authorList>
            <person name="Kim S."/>
            <person name="Park M."/>
            <person name="Yeom S.I."/>
            <person name="Kim Y.M."/>
            <person name="Lee J.M."/>
            <person name="Lee H.A."/>
            <person name="Seo E."/>
            <person name="Choi J."/>
            <person name="Cheong K."/>
            <person name="Kim K.T."/>
            <person name="Jung K."/>
            <person name="Lee G.W."/>
            <person name="Oh S.K."/>
            <person name="Bae C."/>
            <person name="Kim S.B."/>
            <person name="Lee H.Y."/>
            <person name="Kim S.Y."/>
            <person name="Kim M.S."/>
            <person name="Kang B.C."/>
            <person name="Jo Y.D."/>
            <person name="Yang H.B."/>
            <person name="Jeong H.J."/>
            <person name="Kang W.H."/>
            <person name="Kwon J.K."/>
            <person name="Shin C."/>
            <person name="Lim J.Y."/>
            <person name="Park J.H."/>
            <person name="Huh J.H."/>
            <person name="Kim J.S."/>
            <person name="Kim B.D."/>
            <person name="Cohen O."/>
            <person name="Paran I."/>
            <person name="Suh M.C."/>
            <person name="Lee S.B."/>
            <person name="Kim Y.K."/>
            <person name="Shin Y."/>
            <person name="Noh S.J."/>
            <person name="Park J."/>
            <person name="Seo Y.S."/>
            <person name="Kwon S.Y."/>
            <person name="Kim H.A."/>
            <person name="Park J.M."/>
            <person name="Kim H.J."/>
            <person name="Choi S.B."/>
            <person name="Bosland P.W."/>
            <person name="Reeves G."/>
            <person name="Jo S.H."/>
            <person name="Lee B.W."/>
            <person name="Cho H.T."/>
            <person name="Choi H.S."/>
            <person name="Lee M.S."/>
            <person name="Yu Y."/>
            <person name="Do Choi Y."/>
            <person name="Park B.S."/>
            <person name="van Deynze A."/>
            <person name="Ashrafi H."/>
            <person name="Hill T."/>
            <person name="Kim W.T."/>
            <person name="Pai H.S."/>
            <person name="Ahn H.K."/>
            <person name="Yeam I."/>
            <person name="Giovannoni J.J."/>
            <person name="Rose J.K."/>
            <person name="Sorensen I."/>
            <person name="Lee S.J."/>
            <person name="Kim R.W."/>
            <person name="Choi I.Y."/>
            <person name="Choi B.S."/>
            <person name="Lim J.S."/>
            <person name="Lee Y.H."/>
            <person name="Choi D."/>
        </authorList>
    </citation>
    <scope>NUCLEOTIDE SEQUENCE [LARGE SCALE GENOMIC DNA]</scope>
    <source>
        <strain evidence="2">cv. CM334</strain>
    </source>
</reference>
<dbReference type="PANTHER" id="PTHR31972:SF6">
    <property type="entry name" value="DUF868 DOMAIN-CONTAINING PROTEIN"/>
    <property type="match status" value="1"/>
</dbReference>
<dbReference type="OMA" id="FYIAITC"/>
<dbReference type="OrthoDB" id="1913958at2759"/>
<organism evidence="1 2">
    <name type="scientific">Capsicum annuum</name>
    <name type="common">Capsicum pepper</name>
    <dbReference type="NCBI Taxonomy" id="4072"/>
    <lineage>
        <taxon>Eukaryota</taxon>
        <taxon>Viridiplantae</taxon>
        <taxon>Streptophyta</taxon>
        <taxon>Embryophyta</taxon>
        <taxon>Tracheophyta</taxon>
        <taxon>Spermatophyta</taxon>
        <taxon>Magnoliopsida</taxon>
        <taxon>eudicotyledons</taxon>
        <taxon>Gunneridae</taxon>
        <taxon>Pentapetalae</taxon>
        <taxon>asterids</taxon>
        <taxon>lamiids</taxon>
        <taxon>Solanales</taxon>
        <taxon>Solanaceae</taxon>
        <taxon>Solanoideae</taxon>
        <taxon>Capsiceae</taxon>
        <taxon>Capsicum</taxon>
    </lineage>
</organism>
<comment type="caution">
    <text evidence="1">The sequence shown here is derived from an EMBL/GenBank/DDBJ whole genome shotgun (WGS) entry which is preliminary data.</text>
</comment>
<dbReference type="AlphaFoldDB" id="A0A1U8DTW0"/>
<evidence type="ECO:0000313" key="2">
    <source>
        <dbReference type="Proteomes" id="UP000222542"/>
    </source>
</evidence>
<keyword evidence="2" id="KW-1185">Reference proteome</keyword>
<accession>A0A1U8DTW0</accession>
<evidence type="ECO:0000313" key="1">
    <source>
        <dbReference type="EMBL" id="PHT74973.1"/>
    </source>
</evidence>
<dbReference type="PANTHER" id="PTHR31972">
    <property type="entry name" value="EXPRESSED PROTEIN"/>
    <property type="match status" value="1"/>
</dbReference>
<proteinExistence type="predicted"/>
<dbReference type="Gramene" id="PHT74973">
    <property type="protein sequence ID" value="PHT74973"/>
    <property type="gene ID" value="T459_22250"/>
</dbReference>
<dbReference type="InterPro" id="IPR008586">
    <property type="entry name" value="DUF868_pln"/>
</dbReference>
<gene>
    <name evidence="1" type="ORF">T459_22250</name>
</gene>
<sequence>MKNIIPACFTIPHNSEASKTTVTSSPPPSQVPQNLVTCIYQAQICGSPVYLTLTWSKNMFSHSLLVHAPDLFSITIPLHQSSFAIFKARPGCKTIHPVQLHDRKKMKIHWDFTLAKFNQNSAEPEGCFYIAITCNTRLEFFLGDMLTELTGRTRLVSGCCSGDLTLLSRREHVFGRRSYTTRARIMGVKHEFVIECGGGVLKVKVDGKISLVVKRLGWKFRGNERILVGKVEVTFFWDVFNWVNKKCDNHKFGYGHGHEHGVFVFQVGDGGVWPEMGGAEKKLMRKSLSATAGSMSAPPSVSFLSSPSPSCSSVLQWAEENSERGRSSWSSIGSSGSSEGFSLLLYAWRKD</sequence>
<dbReference type="Pfam" id="PF05910">
    <property type="entry name" value="DUF868"/>
    <property type="match status" value="1"/>
</dbReference>